<sequence>MPTQETVPASVADVNASTSPAKFRWIQVIELGYEENEGGNDAEEAPICFNCGAAAGEHSKLSKCAKCEVASYCSRECQVKNWKGGDGKVGHKFSCAAYKRVGEDMMIIFGDDKDTARQDIISRLRFYALPYAIHKFSSAGRGFLFLQSDSSLAVLSLPSPVLSNGRKYTRQRSVLLHWLTMKEFDTEVCMDDFELASVRKELNAVVESYHEEIEVPVLMRFRCGHVAVGVAPLIPDFKLCTMLGKEYYAETSGAVQLNIDDM</sequence>
<feature type="domain" description="MYND-type" evidence="5">
    <location>
        <begin position="48"/>
        <end position="95"/>
    </location>
</feature>
<evidence type="ECO:0000256" key="2">
    <source>
        <dbReference type="ARBA" id="ARBA00022771"/>
    </source>
</evidence>
<dbReference type="Gene3D" id="6.10.140.2220">
    <property type="match status" value="1"/>
</dbReference>
<dbReference type="SUPFAM" id="SSF144232">
    <property type="entry name" value="HIT/MYND zinc finger-like"/>
    <property type="match status" value="1"/>
</dbReference>
<accession>A0ABD3QBT5</accession>
<proteinExistence type="predicted"/>
<reference evidence="6 7" key="1">
    <citation type="submission" date="2024-10" db="EMBL/GenBank/DDBJ databases">
        <title>Updated reference genomes for cyclostephanoid diatoms.</title>
        <authorList>
            <person name="Roberts W.R."/>
            <person name="Alverson A.J."/>
        </authorList>
    </citation>
    <scope>NUCLEOTIDE SEQUENCE [LARGE SCALE GENOMIC DNA]</scope>
    <source>
        <strain evidence="6 7">AJA010-31</strain>
    </source>
</reference>
<organism evidence="6 7">
    <name type="scientific">Cyclotella atomus</name>
    <dbReference type="NCBI Taxonomy" id="382360"/>
    <lineage>
        <taxon>Eukaryota</taxon>
        <taxon>Sar</taxon>
        <taxon>Stramenopiles</taxon>
        <taxon>Ochrophyta</taxon>
        <taxon>Bacillariophyta</taxon>
        <taxon>Coscinodiscophyceae</taxon>
        <taxon>Thalassiosirophycidae</taxon>
        <taxon>Stephanodiscales</taxon>
        <taxon>Stephanodiscaceae</taxon>
        <taxon>Cyclotella</taxon>
    </lineage>
</organism>
<protein>
    <recommendedName>
        <fullName evidence="5">MYND-type domain-containing protein</fullName>
    </recommendedName>
</protein>
<comment type="caution">
    <text evidence="6">The sequence shown here is derived from an EMBL/GenBank/DDBJ whole genome shotgun (WGS) entry which is preliminary data.</text>
</comment>
<dbReference type="AlphaFoldDB" id="A0ABD3QBT5"/>
<dbReference type="Pfam" id="PF01753">
    <property type="entry name" value="zf-MYND"/>
    <property type="match status" value="1"/>
</dbReference>
<evidence type="ECO:0000313" key="6">
    <source>
        <dbReference type="EMBL" id="KAL3797793.1"/>
    </source>
</evidence>
<gene>
    <name evidence="6" type="ORF">ACHAWO_000410</name>
</gene>
<evidence type="ECO:0000313" key="7">
    <source>
        <dbReference type="Proteomes" id="UP001530400"/>
    </source>
</evidence>
<dbReference type="GO" id="GO:0008270">
    <property type="term" value="F:zinc ion binding"/>
    <property type="evidence" value="ECO:0007669"/>
    <property type="project" value="UniProtKB-KW"/>
</dbReference>
<dbReference type="EMBL" id="JALLPJ020000240">
    <property type="protein sequence ID" value="KAL3797793.1"/>
    <property type="molecule type" value="Genomic_DNA"/>
</dbReference>
<dbReference type="Proteomes" id="UP001530400">
    <property type="component" value="Unassembled WGS sequence"/>
</dbReference>
<keyword evidence="7" id="KW-1185">Reference proteome</keyword>
<dbReference type="InterPro" id="IPR002893">
    <property type="entry name" value="Znf_MYND"/>
</dbReference>
<name>A0ABD3QBT5_9STRA</name>
<evidence type="ECO:0000256" key="1">
    <source>
        <dbReference type="ARBA" id="ARBA00022723"/>
    </source>
</evidence>
<evidence type="ECO:0000256" key="3">
    <source>
        <dbReference type="ARBA" id="ARBA00022833"/>
    </source>
</evidence>
<evidence type="ECO:0000256" key="4">
    <source>
        <dbReference type="PROSITE-ProRule" id="PRU00134"/>
    </source>
</evidence>
<keyword evidence="2 4" id="KW-0863">Zinc-finger</keyword>
<keyword evidence="1" id="KW-0479">Metal-binding</keyword>
<evidence type="ECO:0000259" key="5">
    <source>
        <dbReference type="PROSITE" id="PS50865"/>
    </source>
</evidence>
<dbReference type="PROSITE" id="PS50865">
    <property type="entry name" value="ZF_MYND_2"/>
    <property type="match status" value="1"/>
</dbReference>
<keyword evidence="3" id="KW-0862">Zinc</keyword>